<dbReference type="PANTHER" id="PTHR30461">
    <property type="entry name" value="DNA-INVERTASE FROM LAMBDOID PROPHAGE"/>
    <property type="match status" value="1"/>
</dbReference>
<dbReference type="InterPro" id="IPR036162">
    <property type="entry name" value="Resolvase-like_N_sf"/>
</dbReference>
<dbReference type="CDD" id="cd00338">
    <property type="entry name" value="Ser_Recombinase"/>
    <property type="match status" value="1"/>
</dbReference>
<comment type="caution">
    <text evidence="2">The sequence shown here is derived from an EMBL/GenBank/DDBJ whole genome shotgun (WGS) entry which is preliminary data.</text>
</comment>
<evidence type="ECO:0000313" key="2">
    <source>
        <dbReference type="EMBL" id="MBO8449196.1"/>
    </source>
</evidence>
<feature type="domain" description="Resolvase/invertase-type recombinase catalytic" evidence="1">
    <location>
        <begin position="3"/>
        <end position="156"/>
    </location>
</feature>
<dbReference type="SUPFAM" id="SSF53041">
    <property type="entry name" value="Resolvase-like"/>
    <property type="match status" value="1"/>
</dbReference>
<dbReference type="Proteomes" id="UP000810252">
    <property type="component" value="Unassembled WGS sequence"/>
</dbReference>
<name>A0A9D9EJD3_9BACT</name>
<sequence length="212" mass="24007">MCTAIIYARVSSSGAQEGRQSTERQVKALKEYADINGYKVEKVIEEHISGGKRNSERAGLMECLSFAKEQQTDIILFSELSRCGRQIWEVLETIKFCVDNRINVFFQKEGLTLFDGDKVNGIMAIYISCLSFCAEKERENIVFRLSQGRELAKQKGVRMGRKPGSIKTMDSLEAEYANVIRTLKRGQSVRNTAKLCNVSASTVQRIKKTFRL</sequence>
<dbReference type="Gene3D" id="1.10.10.60">
    <property type="entry name" value="Homeodomain-like"/>
    <property type="match status" value="1"/>
</dbReference>
<protein>
    <submittedName>
        <fullName evidence="2">Recombinase family protein</fullName>
    </submittedName>
</protein>
<dbReference type="InterPro" id="IPR050639">
    <property type="entry name" value="SSR_resolvase"/>
</dbReference>
<dbReference type="Pfam" id="PF00239">
    <property type="entry name" value="Resolvase"/>
    <property type="match status" value="1"/>
</dbReference>
<dbReference type="InterPro" id="IPR006119">
    <property type="entry name" value="Resolv_N"/>
</dbReference>
<gene>
    <name evidence="2" type="ORF">IAC29_07995</name>
</gene>
<dbReference type="SMART" id="SM00857">
    <property type="entry name" value="Resolvase"/>
    <property type="match status" value="1"/>
</dbReference>
<reference evidence="2" key="2">
    <citation type="journal article" date="2021" name="PeerJ">
        <title>Extensive microbial diversity within the chicken gut microbiome revealed by metagenomics and culture.</title>
        <authorList>
            <person name="Gilroy R."/>
            <person name="Ravi A."/>
            <person name="Getino M."/>
            <person name="Pursley I."/>
            <person name="Horton D.L."/>
            <person name="Alikhan N.F."/>
            <person name="Baker D."/>
            <person name="Gharbi K."/>
            <person name="Hall N."/>
            <person name="Watson M."/>
            <person name="Adriaenssens E.M."/>
            <person name="Foster-Nyarko E."/>
            <person name="Jarju S."/>
            <person name="Secka A."/>
            <person name="Antonio M."/>
            <person name="Oren A."/>
            <person name="Chaudhuri R.R."/>
            <person name="La Ragione R."/>
            <person name="Hildebrand F."/>
            <person name="Pallen M.J."/>
        </authorList>
    </citation>
    <scope>NUCLEOTIDE SEQUENCE</scope>
    <source>
        <strain evidence="2">20514</strain>
    </source>
</reference>
<organism evidence="2 3">
    <name type="scientific">Candidatus Cryptobacteroides merdigallinarum</name>
    <dbReference type="NCBI Taxonomy" id="2840770"/>
    <lineage>
        <taxon>Bacteria</taxon>
        <taxon>Pseudomonadati</taxon>
        <taxon>Bacteroidota</taxon>
        <taxon>Bacteroidia</taxon>
        <taxon>Bacteroidales</taxon>
        <taxon>Candidatus Cryptobacteroides</taxon>
    </lineage>
</organism>
<dbReference type="AlphaFoldDB" id="A0A9D9EJD3"/>
<dbReference type="PROSITE" id="PS51736">
    <property type="entry name" value="RECOMBINASES_3"/>
    <property type="match status" value="1"/>
</dbReference>
<dbReference type="Gene3D" id="3.40.50.1390">
    <property type="entry name" value="Resolvase, N-terminal catalytic domain"/>
    <property type="match status" value="1"/>
</dbReference>
<proteinExistence type="predicted"/>
<accession>A0A9D9EJD3</accession>
<reference evidence="2" key="1">
    <citation type="submission" date="2020-10" db="EMBL/GenBank/DDBJ databases">
        <authorList>
            <person name="Gilroy R."/>
        </authorList>
    </citation>
    <scope>NUCLEOTIDE SEQUENCE</scope>
    <source>
        <strain evidence="2">20514</strain>
    </source>
</reference>
<evidence type="ECO:0000259" key="1">
    <source>
        <dbReference type="PROSITE" id="PS51736"/>
    </source>
</evidence>
<dbReference type="GO" id="GO:0003677">
    <property type="term" value="F:DNA binding"/>
    <property type="evidence" value="ECO:0007669"/>
    <property type="project" value="InterPro"/>
</dbReference>
<dbReference type="EMBL" id="JADIMQ010000112">
    <property type="protein sequence ID" value="MBO8449196.1"/>
    <property type="molecule type" value="Genomic_DNA"/>
</dbReference>
<evidence type="ECO:0000313" key="3">
    <source>
        <dbReference type="Proteomes" id="UP000810252"/>
    </source>
</evidence>
<dbReference type="GO" id="GO:0000150">
    <property type="term" value="F:DNA strand exchange activity"/>
    <property type="evidence" value="ECO:0007669"/>
    <property type="project" value="InterPro"/>
</dbReference>
<dbReference type="PANTHER" id="PTHR30461:SF19">
    <property type="entry name" value="SITE-SPECIFIC RECOMBINASE RESOLVASE FAMILY"/>
    <property type="match status" value="1"/>
</dbReference>
<dbReference type="Pfam" id="PF13384">
    <property type="entry name" value="HTH_23"/>
    <property type="match status" value="1"/>
</dbReference>